<name>A0A139NDR7_STRGN</name>
<evidence type="ECO:0000313" key="1">
    <source>
        <dbReference type="EMBL" id="KXT73941.1"/>
    </source>
</evidence>
<dbReference type="EMBL" id="LQRC01000053">
    <property type="protein sequence ID" value="KXT73941.1"/>
    <property type="molecule type" value="Genomic_DNA"/>
</dbReference>
<reference evidence="1 2" key="1">
    <citation type="submission" date="2016-01" db="EMBL/GenBank/DDBJ databases">
        <title>Highly variable Streptococcus oralis are common among viridans streptococci isolated from primates.</title>
        <authorList>
            <person name="Denapaite D."/>
            <person name="Rieger M."/>
            <person name="Koendgen S."/>
            <person name="Brueckner R."/>
            <person name="Ochigava I."/>
            <person name="Kappeler P."/>
            <person name="Maetz-Rensing K."/>
            <person name="Leendertz F."/>
            <person name="Hakenbeck R."/>
        </authorList>
    </citation>
    <scope>NUCLEOTIDE SEQUENCE [LARGE SCALE GENOMIC DNA]</scope>
    <source>
        <strain evidence="1 2">DD07</strain>
    </source>
</reference>
<proteinExistence type="predicted"/>
<comment type="caution">
    <text evidence="1">The sequence shown here is derived from an EMBL/GenBank/DDBJ whole genome shotgun (WGS) entry which is preliminary data.</text>
</comment>
<dbReference type="AlphaFoldDB" id="A0A139NDR7"/>
<protein>
    <submittedName>
        <fullName evidence="1">Uncharacterized protein</fullName>
    </submittedName>
</protein>
<organism evidence="1 2">
    <name type="scientific">Streptococcus gordonii</name>
    <dbReference type="NCBI Taxonomy" id="1302"/>
    <lineage>
        <taxon>Bacteria</taxon>
        <taxon>Bacillati</taxon>
        <taxon>Bacillota</taxon>
        <taxon>Bacilli</taxon>
        <taxon>Lactobacillales</taxon>
        <taxon>Streptococcaceae</taxon>
        <taxon>Streptococcus</taxon>
    </lineage>
</organism>
<evidence type="ECO:0000313" key="2">
    <source>
        <dbReference type="Proteomes" id="UP000070096"/>
    </source>
</evidence>
<dbReference type="Proteomes" id="UP000070096">
    <property type="component" value="Unassembled WGS sequence"/>
</dbReference>
<dbReference type="PATRIC" id="fig|1302.21.peg.339"/>
<accession>A0A139NDR7</accession>
<sequence length="220" mass="25242">MNSEKNAAIRSEVFKQELVSSLLSKKVSTIKKVAKRIRRQRIEGLDQALAEALDFVMTKPRSWEAQHELILTIAATDCTSLIPYLEELVQGNYSATVLYRSLALAIVYLQNKDRKELSYVYSILESGNQNLFAGALLGLNQREVVLSHEEVQDFYCTAKREVYLENFRQVISPIQVLVSMAYLFEDKDRQELISYCQELNSAFFSSIITNLNKNKKIPYL</sequence>
<gene>
    <name evidence="1" type="ORF">SGODD07_00298</name>
</gene>